<evidence type="ECO:0000313" key="1">
    <source>
        <dbReference type="EMBL" id="KYO48609.1"/>
    </source>
</evidence>
<gene>
    <name evidence="1" type="ORF">Y1Q_0004017</name>
</gene>
<dbReference type="AlphaFoldDB" id="A0A151PHU5"/>
<proteinExistence type="predicted"/>
<sequence>MESLVARLEGCGDSNLHFEEVELVKRVESCSRPEKVELIYTVTESEGFINDLEDFPSKQFNLALSALQRDSSSSQYSY</sequence>
<organism evidence="1 2">
    <name type="scientific">Alligator mississippiensis</name>
    <name type="common">American alligator</name>
    <dbReference type="NCBI Taxonomy" id="8496"/>
    <lineage>
        <taxon>Eukaryota</taxon>
        <taxon>Metazoa</taxon>
        <taxon>Chordata</taxon>
        <taxon>Craniata</taxon>
        <taxon>Vertebrata</taxon>
        <taxon>Euteleostomi</taxon>
        <taxon>Archelosauria</taxon>
        <taxon>Archosauria</taxon>
        <taxon>Crocodylia</taxon>
        <taxon>Alligatoridae</taxon>
        <taxon>Alligatorinae</taxon>
        <taxon>Alligator</taxon>
    </lineage>
</organism>
<comment type="caution">
    <text evidence="1">The sequence shown here is derived from an EMBL/GenBank/DDBJ whole genome shotgun (WGS) entry which is preliminary data.</text>
</comment>
<dbReference type="EMBL" id="AKHW03000179">
    <property type="protein sequence ID" value="KYO48609.1"/>
    <property type="molecule type" value="Genomic_DNA"/>
</dbReference>
<accession>A0A151PHU5</accession>
<protein>
    <submittedName>
        <fullName evidence="1">Uncharacterized protein</fullName>
    </submittedName>
</protein>
<name>A0A151PHU5_ALLMI</name>
<reference evidence="1 2" key="1">
    <citation type="journal article" date="2012" name="Genome Biol.">
        <title>Sequencing three crocodilian genomes to illuminate the evolution of archosaurs and amniotes.</title>
        <authorList>
            <person name="St John J.A."/>
            <person name="Braun E.L."/>
            <person name="Isberg S.R."/>
            <person name="Miles L.G."/>
            <person name="Chong A.Y."/>
            <person name="Gongora J."/>
            <person name="Dalzell P."/>
            <person name="Moran C."/>
            <person name="Bed'hom B."/>
            <person name="Abzhanov A."/>
            <person name="Burgess S.C."/>
            <person name="Cooksey A.M."/>
            <person name="Castoe T.A."/>
            <person name="Crawford N.G."/>
            <person name="Densmore L.D."/>
            <person name="Drew J.C."/>
            <person name="Edwards S.V."/>
            <person name="Faircloth B.C."/>
            <person name="Fujita M.K."/>
            <person name="Greenwold M.J."/>
            <person name="Hoffmann F.G."/>
            <person name="Howard J.M."/>
            <person name="Iguchi T."/>
            <person name="Janes D.E."/>
            <person name="Khan S.Y."/>
            <person name="Kohno S."/>
            <person name="de Koning A.J."/>
            <person name="Lance S.L."/>
            <person name="McCarthy F.M."/>
            <person name="McCormack J.E."/>
            <person name="Merchant M.E."/>
            <person name="Peterson D.G."/>
            <person name="Pollock D.D."/>
            <person name="Pourmand N."/>
            <person name="Raney B.J."/>
            <person name="Roessler K.A."/>
            <person name="Sanford J.R."/>
            <person name="Sawyer R.H."/>
            <person name="Schmidt C.J."/>
            <person name="Triplett E.W."/>
            <person name="Tuberville T.D."/>
            <person name="Venegas-Anaya M."/>
            <person name="Howard J.T."/>
            <person name="Jarvis E.D."/>
            <person name="Guillette L.J.Jr."/>
            <person name="Glenn T.C."/>
            <person name="Green R.E."/>
            <person name="Ray D.A."/>
        </authorList>
    </citation>
    <scope>NUCLEOTIDE SEQUENCE [LARGE SCALE GENOMIC DNA]</scope>
    <source>
        <strain evidence="1">KSC_2009_1</strain>
    </source>
</reference>
<evidence type="ECO:0000313" key="2">
    <source>
        <dbReference type="Proteomes" id="UP000050525"/>
    </source>
</evidence>
<keyword evidence="2" id="KW-1185">Reference proteome</keyword>
<dbReference type="Proteomes" id="UP000050525">
    <property type="component" value="Unassembled WGS sequence"/>
</dbReference>